<evidence type="ECO:0000256" key="1">
    <source>
        <dbReference type="ARBA" id="ARBA00001971"/>
    </source>
</evidence>
<evidence type="ECO:0000256" key="6">
    <source>
        <dbReference type="ARBA" id="ARBA00023004"/>
    </source>
</evidence>
<dbReference type="SUPFAM" id="SSF48264">
    <property type="entry name" value="Cytochrome P450"/>
    <property type="match status" value="1"/>
</dbReference>
<dbReference type="PANTHER" id="PTHR24286:SF24">
    <property type="entry name" value="LANOSTEROL 14-ALPHA DEMETHYLASE"/>
    <property type="match status" value="1"/>
</dbReference>
<dbReference type="EMBL" id="HBHW01036560">
    <property type="protein sequence ID" value="CAE0060021.1"/>
    <property type="molecule type" value="Transcribed_RNA"/>
</dbReference>
<keyword evidence="3 8" id="KW-0349">Heme</keyword>
<evidence type="ECO:0000256" key="8">
    <source>
        <dbReference type="PIRSR" id="PIRSR602403-1"/>
    </source>
</evidence>
<keyword evidence="5 9" id="KW-0560">Oxidoreductase</keyword>
<dbReference type="InterPro" id="IPR002403">
    <property type="entry name" value="Cyt_P450_E_grp-IV"/>
</dbReference>
<dbReference type="GO" id="GO:0005506">
    <property type="term" value="F:iron ion binding"/>
    <property type="evidence" value="ECO:0007669"/>
    <property type="project" value="InterPro"/>
</dbReference>
<gene>
    <name evidence="10" type="ORF">RMAR00112_LOCUS28087</name>
</gene>
<keyword evidence="6 8" id="KW-0408">Iron</keyword>
<organism evidence="10">
    <name type="scientific">Rhodosorus marinus</name>
    <dbReference type="NCBI Taxonomy" id="101924"/>
    <lineage>
        <taxon>Eukaryota</taxon>
        <taxon>Rhodophyta</taxon>
        <taxon>Stylonematophyceae</taxon>
        <taxon>Stylonematales</taxon>
        <taxon>Stylonemataceae</taxon>
        <taxon>Rhodosorus</taxon>
    </lineage>
</organism>
<accession>A0A7S3A2X2</accession>
<dbReference type="AlphaFoldDB" id="A0A7S3A2X2"/>
<dbReference type="PRINTS" id="PR00465">
    <property type="entry name" value="EP450IV"/>
</dbReference>
<dbReference type="PANTHER" id="PTHR24286">
    <property type="entry name" value="CYTOCHROME P450 26"/>
    <property type="match status" value="1"/>
</dbReference>
<evidence type="ECO:0000256" key="2">
    <source>
        <dbReference type="ARBA" id="ARBA00010617"/>
    </source>
</evidence>
<dbReference type="InterPro" id="IPR001128">
    <property type="entry name" value="Cyt_P450"/>
</dbReference>
<dbReference type="InterPro" id="IPR036396">
    <property type="entry name" value="Cyt_P450_sf"/>
</dbReference>
<dbReference type="InterPro" id="IPR017972">
    <property type="entry name" value="Cyt_P450_CS"/>
</dbReference>
<dbReference type="GO" id="GO:0004497">
    <property type="term" value="F:monooxygenase activity"/>
    <property type="evidence" value="ECO:0007669"/>
    <property type="project" value="UniProtKB-KW"/>
</dbReference>
<comment type="cofactor">
    <cofactor evidence="1 8">
        <name>heme</name>
        <dbReference type="ChEBI" id="CHEBI:30413"/>
    </cofactor>
</comment>
<dbReference type="PROSITE" id="PS00086">
    <property type="entry name" value="CYTOCHROME_P450"/>
    <property type="match status" value="1"/>
</dbReference>
<protein>
    <submittedName>
        <fullName evidence="10">Uncharacterized protein</fullName>
    </submittedName>
</protein>
<dbReference type="PRINTS" id="PR00385">
    <property type="entry name" value="P450"/>
</dbReference>
<keyword evidence="4 8" id="KW-0479">Metal-binding</keyword>
<feature type="binding site" description="axial binding residue" evidence="8">
    <location>
        <position position="252"/>
    </location>
    <ligand>
        <name>heme</name>
        <dbReference type="ChEBI" id="CHEBI:30413"/>
    </ligand>
    <ligandPart>
        <name>Fe</name>
        <dbReference type="ChEBI" id="CHEBI:18248"/>
    </ligandPart>
</feature>
<proteinExistence type="inferred from homology"/>
<dbReference type="GO" id="GO:0016125">
    <property type="term" value="P:sterol metabolic process"/>
    <property type="evidence" value="ECO:0007669"/>
    <property type="project" value="TreeGrafter"/>
</dbReference>
<evidence type="ECO:0000256" key="9">
    <source>
        <dbReference type="RuleBase" id="RU000461"/>
    </source>
</evidence>
<dbReference type="Pfam" id="PF00067">
    <property type="entry name" value="p450"/>
    <property type="match status" value="1"/>
</dbReference>
<comment type="similarity">
    <text evidence="2 9">Belongs to the cytochrome P450 family.</text>
</comment>
<keyword evidence="7 9" id="KW-0503">Monooxygenase</keyword>
<name>A0A7S3A2X2_9RHOD</name>
<sequence>MTRALLLLARQAGRLKIELVQSCLQAAELIHILDQGMQVLSLFAPNLPTSAHRKRDQARKDLQKLFQKVIEKRRETGTVGDDLLQIFMQARRADGSACDDYTIVGLLIAAIFGGQHTSSITSTWIGLHLVREKDILCRVMEEQEKVLQGQDGKLNYDALMQMDLLHRVMKEVLRMHPPLIFLMRQVENERTYKGMSIPKGDYLFMSPAVTGRSPSLWAKPNEFDPDRFAEPRVEDKKARLTFMGFGGGRHSCMGEQFAFLQVKAIW</sequence>
<reference evidence="10" key="1">
    <citation type="submission" date="2021-01" db="EMBL/GenBank/DDBJ databases">
        <authorList>
            <person name="Corre E."/>
            <person name="Pelletier E."/>
            <person name="Niang G."/>
            <person name="Scheremetjew M."/>
            <person name="Finn R."/>
            <person name="Kale V."/>
            <person name="Holt S."/>
            <person name="Cochrane G."/>
            <person name="Meng A."/>
            <person name="Brown T."/>
            <person name="Cohen L."/>
        </authorList>
    </citation>
    <scope>NUCLEOTIDE SEQUENCE</scope>
    <source>
        <strain evidence="10">CCMP 769</strain>
    </source>
</reference>
<dbReference type="Gene3D" id="1.10.630.10">
    <property type="entry name" value="Cytochrome P450"/>
    <property type="match status" value="1"/>
</dbReference>
<evidence type="ECO:0000313" key="10">
    <source>
        <dbReference type="EMBL" id="CAE0060021.1"/>
    </source>
</evidence>
<dbReference type="GO" id="GO:0020037">
    <property type="term" value="F:heme binding"/>
    <property type="evidence" value="ECO:0007669"/>
    <property type="project" value="InterPro"/>
</dbReference>
<evidence type="ECO:0000256" key="5">
    <source>
        <dbReference type="ARBA" id="ARBA00023002"/>
    </source>
</evidence>
<evidence type="ECO:0000256" key="3">
    <source>
        <dbReference type="ARBA" id="ARBA00022617"/>
    </source>
</evidence>
<dbReference type="GO" id="GO:0016705">
    <property type="term" value="F:oxidoreductase activity, acting on paired donors, with incorporation or reduction of molecular oxygen"/>
    <property type="evidence" value="ECO:0007669"/>
    <property type="project" value="InterPro"/>
</dbReference>
<evidence type="ECO:0000256" key="4">
    <source>
        <dbReference type="ARBA" id="ARBA00022723"/>
    </source>
</evidence>
<evidence type="ECO:0000256" key="7">
    <source>
        <dbReference type="ARBA" id="ARBA00023033"/>
    </source>
</evidence>